<dbReference type="PANTHER" id="PTHR12631:SF10">
    <property type="entry name" value="BETA-XYLOSIDASE-LIKE PROTEIN-RELATED"/>
    <property type="match status" value="1"/>
</dbReference>
<comment type="similarity">
    <text evidence="1">Belongs to the glycosyl hydrolase 39 family.</text>
</comment>
<dbReference type="RefSeq" id="WP_154419163.1">
    <property type="nucleotide sequence ID" value="NZ_VUNS01000014.1"/>
</dbReference>
<sequence length="477" mass="53578">MERLIRTGKVRTYSSAEITHSRIGIGFEKLDRGMFDPEKAYDQVAATGAKWVRIQSGWARTEQEKGVYSFEWLDRIVDNLIRRGMQPWICLCYGNGLYDEEAAKIFGAVGHPPRTEEQYRAWDRYIKAVVSRYRGKVQWYEVWNEPDGVWCWKTGPNGTDYGHLVLRTAKAIRAADPDAKVIGGSQCLFGLAWLHDVLATGAGKVMDAFSYHNYAADERGLPALVAGSKALLHQYNPAIKLIQGETGTQSRSGGAGALNPGAWTPLRQAKYMARHTITDFMSDIMFNSYFSCMDMCEALDGIVGNISTRKDYGYFGILAAEFDEDGIASGNFTPKISYRTFQVLCSVFQGNFEKIDLPLNFRPHSASPRAMFQKEPESAEMMFAGFQNAGGKAFAYWKPVDLLRETYAGTCTIHTCMKDKVRLVDLLDGSVYELPQEMDGIHDSTLYKGSREFLHLPLLDYPLLLTFGDFCSIDLNP</sequence>
<dbReference type="InterPro" id="IPR049166">
    <property type="entry name" value="GH39_cat"/>
</dbReference>
<organism evidence="5 6">
    <name type="scientific">Victivallis lenta</name>
    <dbReference type="NCBI Taxonomy" id="2606640"/>
    <lineage>
        <taxon>Bacteria</taxon>
        <taxon>Pseudomonadati</taxon>
        <taxon>Lentisphaerota</taxon>
        <taxon>Lentisphaeria</taxon>
        <taxon>Victivallales</taxon>
        <taxon>Victivallaceae</taxon>
        <taxon>Victivallis</taxon>
    </lineage>
</organism>
<proteinExistence type="inferred from homology"/>
<evidence type="ECO:0000256" key="2">
    <source>
        <dbReference type="ARBA" id="ARBA00022801"/>
    </source>
</evidence>
<evidence type="ECO:0000256" key="3">
    <source>
        <dbReference type="ARBA" id="ARBA00023295"/>
    </source>
</evidence>
<dbReference type="Proteomes" id="UP000435649">
    <property type="component" value="Unassembled WGS sequence"/>
</dbReference>
<reference evidence="5 6" key="1">
    <citation type="submission" date="2019-08" db="EMBL/GenBank/DDBJ databases">
        <title>In-depth cultivation of the pig gut microbiome towards novel bacterial diversity and tailored functional studies.</title>
        <authorList>
            <person name="Wylensek D."/>
            <person name="Hitch T.C.A."/>
            <person name="Clavel T."/>
        </authorList>
    </citation>
    <scope>NUCLEOTIDE SEQUENCE [LARGE SCALE GENOMIC DNA]</scope>
    <source>
        <strain evidence="5 6">BBE-744-WT-12</strain>
    </source>
</reference>
<gene>
    <name evidence="5" type="ORF">FYJ85_13350</name>
</gene>
<keyword evidence="6" id="KW-1185">Reference proteome</keyword>
<evidence type="ECO:0000313" key="6">
    <source>
        <dbReference type="Proteomes" id="UP000435649"/>
    </source>
</evidence>
<accession>A0A844G556</accession>
<keyword evidence="3" id="KW-0326">Glycosidase</keyword>
<evidence type="ECO:0000256" key="1">
    <source>
        <dbReference type="ARBA" id="ARBA00008875"/>
    </source>
</evidence>
<keyword evidence="2 5" id="KW-0378">Hydrolase</keyword>
<name>A0A844G556_9BACT</name>
<dbReference type="AlphaFoldDB" id="A0A844G556"/>
<comment type="caution">
    <text evidence="5">The sequence shown here is derived from an EMBL/GenBank/DDBJ whole genome shotgun (WGS) entry which is preliminary data.</text>
</comment>
<dbReference type="InterPro" id="IPR017853">
    <property type="entry name" value="GH"/>
</dbReference>
<dbReference type="InterPro" id="IPR051923">
    <property type="entry name" value="Glycosyl_Hydrolase_39"/>
</dbReference>
<dbReference type="Gene3D" id="3.20.20.80">
    <property type="entry name" value="Glycosidases"/>
    <property type="match status" value="1"/>
</dbReference>
<protein>
    <submittedName>
        <fullName evidence="5">Cellulase family glycosylhydrolase</fullName>
    </submittedName>
</protein>
<dbReference type="EMBL" id="VUNS01000014">
    <property type="protein sequence ID" value="MST98025.1"/>
    <property type="molecule type" value="Genomic_DNA"/>
</dbReference>
<dbReference type="Pfam" id="PF01229">
    <property type="entry name" value="Glyco_hydro_39"/>
    <property type="match status" value="1"/>
</dbReference>
<evidence type="ECO:0000259" key="4">
    <source>
        <dbReference type="Pfam" id="PF01229"/>
    </source>
</evidence>
<dbReference type="PANTHER" id="PTHR12631">
    <property type="entry name" value="ALPHA-L-IDURONIDASE"/>
    <property type="match status" value="1"/>
</dbReference>
<dbReference type="SUPFAM" id="SSF51445">
    <property type="entry name" value="(Trans)glycosidases"/>
    <property type="match status" value="1"/>
</dbReference>
<evidence type="ECO:0000313" key="5">
    <source>
        <dbReference type="EMBL" id="MST98025.1"/>
    </source>
</evidence>
<feature type="domain" description="Glycosyl hydrolases family 39 N-terminal catalytic" evidence="4">
    <location>
        <begin position="60"/>
        <end position="219"/>
    </location>
</feature>
<dbReference type="GO" id="GO:0004553">
    <property type="term" value="F:hydrolase activity, hydrolyzing O-glycosyl compounds"/>
    <property type="evidence" value="ECO:0007669"/>
    <property type="project" value="TreeGrafter"/>
</dbReference>